<evidence type="ECO:0000259" key="1">
    <source>
        <dbReference type="Pfam" id="PF13324"/>
    </source>
</evidence>
<dbReference type="AlphaFoldDB" id="A0A024G7D0"/>
<evidence type="ECO:0000313" key="2">
    <source>
        <dbReference type="EMBL" id="CCI42574.1"/>
    </source>
</evidence>
<dbReference type="OrthoDB" id="514292at2759"/>
<dbReference type="InterPro" id="IPR049317">
    <property type="entry name" value="GCIP-like_N"/>
</dbReference>
<protein>
    <recommendedName>
        <fullName evidence="1">Cyclin-D1-binding protein 1-like N-terminal domain-containing protein</fullName>
    </recommendedName>
</protein>
<name>A0A024G7D0_9STRA</name>
<dbReference type="InParanoid" id="A0A024G7D0"/>
<dbReference type="EMBL" id="CAIX01000036">
    <property type="protein sequence ID" value="CCI42574.1"/>
    <property type="molecule type" value="Genomic_DNA"/>
</dbReference>
<sequence>MTGSNDSWKQVIATFDTDIALYLEQLKVYSDGYQFNATFWTTSENFTVSRQVWIAAAGSISHEITKFSLVHTKNPSVEEAQSICKRLHTPCKQLLSAAKTALFCGIGPSLATNILQTSIRILHSLRDLTLALQNEEIRRIPELTGRIWESCKSAQDIPTSNLISFQRNTLQTLTMLGDSIKELNECLQQTFYTPFDSVELDDDFDFDTTVSPEDRPVVLLGVRILEMFGNILKGGALALTKVSAALNSEADGDNSELIAWTSLLDRQYTRCSNTVIDVSAALYPPVEADELYGNMQHFAAQVDNLFTTFSSQPDISDSTLRIWQKKRAKFQSEFEEFRAQVSAMQ</sequence>
<gene>
    <name evidence="2" type="ORF">BN9_033580</name>
</gene>
<comment type="caution">
    <text evidence="2">The sequence shown here is derived from an EMBL/GenBank/DDBJ whole genome shotgun (WGS) entry which is preliminary data.</text>
</comment>
<dbReference type="Proteomes" id="UP000053237">
    <property type="component" value="Unassembled WGS sequence"/>
</dbReference>
<dbReference type="Gene3D" id="1.20.1420.10">
    <property type="entry name" value="Talin, central domain"/>
    <property type="match status" value="1"/>
</dbReference>
<organism evidence="2 3">
    <name type="scientific">Albugo candida</name>
    <dbReference type="NCBI Taxonomy" id="65357"/>
    <lineage>
        <taxon>Eukaryota</taxon>
        <taxon>Sar</taxon>
        <taxon>Stramenopiles</taxon>
        <taxon>Oomycota</taxon>
        <taxon>Peronosporomycetes</taxon>
        <taxon>Albuginales</taxon>
        <taxon>Albuginaceae</taxon>
        <taxon>Albugo</taxon>
    </lineage>
</organism>
<dbReference type="STRING" id="65357.A0A024G7D0"/>
<dbReference type="PANTHER" id="PTHR15492:SF1">
    <property type="entry name" value="CYCLIN-D1-BINDING PROTEIN 1"/>
    <property type="match status" value="1"/>
</dbReference>
<keyword evidence="3" id="KW-1185">Reference proteome</keyword>
<accession>A0A024G7D0</accession>
<evidence type="ECO:0000313" key="3">
    <source>
        <dbReference type="Proteomes" id="UP000053237"/>
    </source>
</evidence>
<proteinExistence type="predicted"/>
<dbReference type="InterPro" id="IPR026907">
    <property type="entry name" value="GCIP-like"/>
</dbReference>
<dbReference type="PANTHER" id="PTHR15492">
    <property type="entry name" value="CYCLIN D1-BINDING PROTEIN 1"/>
    <property type="match status" value="1"/>
</dbReference>
<dbReference type="GO" id="GO:0005634">
    <property type="term" value="C:nucleus"/>
    <property type="evidence" value="ECO:0007669"/>
    <property type="project" value="TreeGrafter"/>
</dbReference>
<feature type="domain" description="Cyclin-D1-binding protein 1-like N-terminal" evidence="1">
    <location>
        <begin position="57"/>
        <end position="188"/>
    </location>
</feature>
<dbReference type="Pfam" id="PF13324">
    <property type="entry name" value="GCIP_N"/>
    <property type="match status" value="1"/>
</dbReference>
<dbReference type="Gene3D" id="1.20.1410.10">
    <property type="entry name" value="I/LWEQ domain"/>
    <property type="match status" value="1"/>
</dbReference>
<reference evidence="2 3" key="1">
    <citation type="submission" date="2012-05" db="EMBL/GenBank/DDBJ databases">
        <title>Recombination and specialization in a pathogen metapopulation.</title>
        <authorList>
            <person name="Gardiner A."/>
            <person name="Kemen E."/>
            <person name="Schultz-Larsen T."/>
            <person name="MacLean D."/>
            <person name="Van Oosterhout C."/>
            <person name="Jones J.D.G."/>
        </authorList>
    </citation>
    <scope>NUCLEOTIDE SEQUENCE [LARGE SCALE GENOMIC DNA]</scope>
    <source>
        <strain evidence="2 3">Ac Nc2</strain>
    </source>
</reference>